<dbReference type="RefSeq" id="WP_018246577.1">
    <property type="nucleotide sequence ID" value="NZ_CP022667.1"/>
</dbReference>
<dbReference type="AlphaFoldDB" id="A0A7G6RMB4"/>
<accession>A0A7G6RMB4</accession>
<gene>
    <name evidence="1" type="ORF">HB770_25645</name>
</gene>
<name>A0A7G6RMB4_RHILV</name>
<dbReference type="EMBL" id="CP050550">
    <property type="protein sequence ID" value="QND43396.1"/>
    <property type="molecule type" value="Genomic_DNA"/>
</dbReference>
<evidence type="ECO:0000313" key="2">
    <source>
        <dbReference type="Proteomes" id="UP000515518"/>
    </source>
</evidence>
<geneLocation type="plasmid" evidence="1 2">
    <name>p_2</name>
</geneLocation>
<proteinExistence type="predicted"/>
<protein>
    <submittedName>
        <fullName evidence="1">Uncharacterized protein</fullName>
    </submittedName>
</protein>
<evidence type="ECO:0000313" key="1">
    <source>
        <dbReference type="EMBL" id="QND43396.1"/>
    </source>
</evidence>
<keyword evidence="1" id="KW-0614">Plasmid</keyword>
<sequence>MLTKITFSIIGEIDDFDPIDVIDTWNDACVISFDLASIFFPACLVHFPRLLLDRAFKYTNLKQPERSSSVKIPTDQLAFYG</sequence>
<reference evidence="2" key="1">
    <citation type="journal article" date="2020" name="Mol. Plant Microbe">
        <title>Rhizobial microsymbionts of the narrowly endemic Oxytropis species growing in Kamchatka are characterized by significant genetic diversity and possess a set of genes that are associated with T3SS and T6SS secretion systems and can affect the development of symbiosis.</title>
        <authorList>
            <person name="Safronova V."/>
            <person name="Guro P."/>
            <person name="Sazanova A."/>
            <person name="Kuznetsova I."/>
            <person name="Belimov A."/>
            <person name="Yakubov V."/>
            <person name="Chirak E."/>
            <person name="Afonin A."/>
            <person name="Gogolev Y."/>
            <person name="Andronov E."/>
            <person name="Tikhonovich I."/>
        </authorList>
    </citation>
    <scope>NUCLEOTIDE SEQUENCE [LARGE SCALE GENOMIC DNA]</scope>
    <source>
        <strain evidence="2">RCAM0610</strain>
        <plasmid evidence="2">p_2</plasmid>
    </source>
</reference>
<dbReference type="Proteomes" id="UP000515518">
    <property type="component" value="Plasmid p_2"/>
</dbReference>
<organism evidence="1 2">
    <name type="scientific">Rhizobium leguminosarum bv. viciae</name>
    <dbReference type="NCBI Taxonomy" id="387"/>
    <lineage>
        <taxon>Bacteria</taxon>
        <taxon>Pseudomonadati</taxon>
        <taxon>Pseudomonadota</taxon>
        <taxon>Alphaproteobacteria</taxon>
        <taxon>Hyphomicrobiales</taxon>
        <taxon>Rhizobiaceae</taxon>
        <taxon>Rhizobium/Agrobacterium group</taxon>
        <taxon>Rhizobium</taxon>
    </lineage>
</organism>